<name>A0ABP6UP86_9MICO</name>
<evidence type="ECO:0000313" key="7">
    <source>
        <dbReference type="EMBL" id="GAA3510088.1"/>
    </source>
</evidence>
<evidence type="ECO:0000256" key="3">
    <source>
        <dbReference type="ARBA" id="ARBA00022989"/>
    </source>
</evidence>
<feature type="transmembrane region" description="Helical" evidence="5">
    <location>
        <begin position="363"/>
        <end position="381"/>
    </location>
</feature>
<reference evidence="8" key="1">
    <citation type="journal article" date="2019" name="Int. J. Syst. Evol. Microbiol.">
        <title>The Global Catalogue of Microorganisms (GCM) 10K type strain sequencing project: providing services to taxonomists for standard genome sequencing and annotation.</title>
        <authorList>
            <consortium name="The Broad Institute Genomics Platform"/>
            <consortium name="The Broad Institute Genome Sequencing Center for Infectious Disease"/>
            <person name="Wu L."/>
            <person name="Ma J."/>
        </authorList>
    </citation>
    <scope>NUCLEOTIDE SEQUENCE [LARGE SCALE GENOMIC DNA]</scope>
    <source>
        <strain evidence="8">JCM 17459</strain>
    </source>
</reference>
<feature type="transmembrane region" description="Helical" evidence="5">
    <location>
        <begin position="319"/>
        <end position="343"/>
    </location>
</feature>
<evidence type="ECO:0000256" key="1">
    <source>
        <dbReference type="ARBA" id="ARBA00004141"/>
    </source>
</evidence>
<comment type="caution">
    <text evidence="7">The sequence shown here is derived from an EMBL/GenBank/DDBJ whole genome shotgun (WGS) entry which is preliminary data.</text>
</comment>
<feature type="domain" description="ABC-2 type transporter transmembrane" evidence="6">
    <location>
        <begin position="43"/>
        <end position="381"/>
    </location>
</feature>
<keyword evidence="4 5" id="KW-0472">Membrane</keyword>
<evidence type="ECO:0000256" key="5">
    <source>
        <dbReference type="SAM" id="Phobius"/>
    </source>
</evidence>
<organism evidence="7 8">
    <name type="scientific">Georgenia daeguensis</name>
    <dbReference type="NCBI Taxonomy" id="908355"/>
    <lineage>
        <taxon>Bacteria</taxon>
        <taxon>Bacillati</taxon>
        <taxon>Actinomycetota</taxon>
        <taxon>Actinomycetes</taxon>
        <taxon>Micrococcales</taxon>
        <taxon>Bogoriellaceae</taxon>
        <taxon>Georgenia</taxon>
    </lineage>
</organism>
<feature type="transmembrane region" description="Helical" evidence="5">
    <location>
        <begin position="239"/>
        <end position="263"/>
    </location>
</feature>
<proteinExistence type="predicted"/>
<dbReference type="EMBL" id="BAABBA010000027">
    <property type="protein sequence ID" value="GAA3510088.1"/>
    <property type="molecule type" value="Genomic_DNA"/>
</dbReference>
<keyword evidence="8" id="KW-1185">Reference proteome</keyword>
<sequence>MTTTTAPRTERPTTVDDGPAGVQRPWLVVAVREVMVKLHDRNFLISTAITLAMIAAGIGLSAFLGARTSEHTVAVADDVGAQIAAAAHEVVAAGDSGDSVEVTEFPDDAAARAAVDAEEADVALLATGDGWTVVGRTEVDEGLQRVLTEAVAAAVLEANAQAAGTTTAELTAGSAVTTELLEGDAEQAEMQRVVGFVFAFLFYMAAIVFGMAIATSVLEEKQNRVVEILATAIPIRQLLYGKVVGNSALALAQVALYAVVGLIGLNLTGTAGDIGWILGASGWFIVFFIVGFTALASVFAVLGSLASRSEDLQSNTGPVLGVIMVAVFAGIFAKGTPLAVASYIPVVSSVAMPVRMLSHDLPLWEPVLALVITAVAAYLLVRLGERVYQRAVLQGGTALTWRQALKLEA</sequence>
<evidence type="ECO:0000259" key="6">
    <source>
        <dbReference type="Pfam" id="PF12698"/>
    </source>
</evidence>
<gene>
    <name evidence="7" type="ORF">GCM10022262_37400</name>
</gene>
<evidence type="ECO:0000256" key="2">
    <source>
        <dbReference type="ARBA" id="ARBA00022692"/>
    </source>
</evidence>
<keyword evidence="2 5" id="KW-0812">Transmembrane</keyword>
<accession>A0ABP6UP86</accession>
<dbReference type="Pfam" id="PF12698">
    <property type="entry name" value="ABC2_membrane_3"/>
    <property type="match status" value="1"/>
</dbReference>
<dbReference type="RefSeq" id="WP_345044666.1">
    <property type="nucleotide sequence ID" value="NZ_BAABBA010000027.1"/>
</dbReference>
<keyword evidence="3 5" id="KW-1133">Transmembrane helix</keyword>
<evidence type="ECO:0000256" key="4">
    <source>
        <dbReference type="ARBA" id="ARBA00023136"/>
    </source>
</evidence>
<feature type="transmembrane region" description="Helical" evidence="5">
    <location>
        <begin position="42"/>
        <end position="64"/>
    </location>
</feature>
<feature type="transmembrane region" description="Helical" evidence="5">
    <location>
        <begin position="283"/>
        <end position="307"/>
    </location>
</feature>
<dbReference type="Proteomes" id="UP001499841">
    <property type="component" value="Unassembled WGS sequence"/>
</dbReference>
<protein>
    <submittedName>
        <fullName evidence="7">ABC transporter permease</fullName>
    </submittedName>
</protein>
<feature type="transmembrane region" description="Helical" evidence="5">
    <location>
        <begin position="193"/>
        <end position="218"/>
    </location>
</feature>
<comment type="subcellular location">
    <subcellularLocation>
        <location evidence="1">Membrane</location>
        <topology evidence="1">Multi-pass membrane protein</topology>
    </subcellularLocation>
</comment>
<evidence type="ECO:0000313" key="8">
    <source>
        <dbReference type="Proteomes" id="UP001499841"/>
    </source>
</evidence>
<dbReference type="InterPro" id="IPR013525">
    <property type="entry name" value="ABC2_TM"/>
</dbReference>